<dbReference type="PANTHER" id="PTHR12901:SF10">
    <property type="entry name" value="COENZYME Q-BINDING PROTEIN COQ10, MITOCHONDRIAL"/>
    <property type="match status" value="1"/>
</dbReference>
<evidence type="ECO:0000313" key="4">
    <source>
        <dbReference type="EMBL" id="RCU48764.1"/>
    </source>
</evidence>
<dbReference type="GO" id="GO:0048039">
    <property type="term" value="F:ubiquinone binding"/>
    <property type="evidence" value="ECO:0007669"/>
    <property type="project" value="InterPro"/>
</dbReference>
<dbReference type="RefSeq" id="WP_114338888.1">
    <property type="nucleotide sequence ID" value="NZ_QPID01000008.1"/>
</dbReference>
<keyword evidence="4" id="KW-0830">Ubiquinone</keyword>
<dbReference type="InterPro" id="IPR023393">
    <property type="entry name" value="START-like_dom_sf"/>
</dbReference>
<evidence type="ECO:0000256" key="1">
    <source>
        <dbReference type="ARBA" id="ARBA00008918"/>
    </source>
</evidence>
<dbReference type="GO" id="GO:0045333">
    <property type="term" value="P:cellular respiration"/>
    <property type="evidence" value="ECO:0007669"/>
    <property type="project" value="InterPro"/>
</dbReference>
<dbReference type="Gene3D" id="3.30.530.20">
    <property type="match status" value="1"/>
</dbReference>
<keyword evidence="5" id="KW-1185">Reference proteome</keyword>
<proteinExistence type="inferred from homology"/>
<gene>
    <name evidence="4" type="ORF">DU002_13310</name>
</gene>
<evidence type="ECO:0000256" key="2">
    <source>
        <dbReference type="ARBA" id="ARBA00022649"/>
    </source>
</evidence>
<dbReference type="CDD" id="cd07813">
    <property type="entry name" value="COQ10p_like"/>
    <property type="match status" value="1"/>
</dbReference>
<organism evidence="4 5">
    <name type="scientific">Corallincola holothuriorum</name>
    <dbReference type="NCBI Taxonomy" id="2282215"/>
    <lineage>
        <taxon>Bacteria</taxon>
        <taxon>Pseudomonadati</taxon>
        <taxon>Pseudomonadota</taxon>
        <taxon>Gammaproteobacteria</taxon>
        <taxon>Alteromonadales</taxon>
        <taxon>Psychromonadaceae</taxon>
        <taxon>Corallincola</taxon>
    </lineage>
</organism>
<evidence type="ECO:0000313" key="5">
    <source>
        <dbReference type="Proteomes" id="UP000252558"/>
    </source>
</evidence>
<feature type="domain" description="Coenzyme Q-binding protein COQ10 START" evidence="3">
    <location>
        <begin position="10"/>
        <end position="134"/>
    </location>
</feature>
<comment type="similarity">
    <text evidence="1">Belongs to the ribosome association toxin RatA family.</text>
</comment>
<dbReference type="Proteomes" id="UP000252558">
    <property type="component" value="Unassembled WGS sequence"/>
</dbReference>
<accession>A0A368NGL2</accession>
<dbReference type="OrthoDB" id="9804759at2"/>
<dbReference type="SUPFAM" id="SSF55961">
    <property type="entry name" value="Bet v1-like"/>
    <property type="match status" value="1"/>
</dbReference>
<sequence>MPQIQRSALVGYSAAQMYSLVNDVESYANFLPGCGDAKVHEASELQMLASVQIAKAGVNKWFTTRNQLAHAERIEMQLVDGPFRQLVGNWYFMPLDEEACKISFSLEFEFSGKLVELAFGKLFNQMASNMVDAFVARAKDVYGS</sequence>
<dbReference type="PANTHER" id="PTHR12901">
    <property type="entry name" value="SPERM PROTEIN HOMOLOG"/>
    <property type="match status" value="1"/>
</dbReference>
<dbReference type="AlphaFoldDB" id="A0A368NGL2"/>
<evidence type="ECO:0000259" key="3">
    <source>
        <dbReference type="Pfam" id="PF03364"/>
    </source>
</evidence>
<dbReference type="EMBL" id="QPID01000008">
    <property type="protein sequence ID" value="RCU48764.1"/>
    <property type="molecule type" value="Genomic_DNA"/>
</dbReference>
<protein>
    <submittedName>
        <fullName evidence="4">Ubiquinone-binding protein</fullName>
    </submittedName>
</protein>
<dbReference type="InterPro" id="IPR044996">
    <property type="entry name" value="COQ10-like"/>
</dbReference>
<keyword evidence="2" id="KW-1277">Toxin-antitoxin system</keyword>
<comment type="caution">
    <text evidence="4">The sequence shown here is derived from an EMBL/GenBank/DDBJ whole genome shotgun (WGS) entry which is preliminary data.</text>
</comment>
<dbReference type="Pfam" id="PF03364">
    <property type="entry name" value="Polyketide_cyc"/>
    <property type="match status" value="1"/>
</dbReference>
<reference evidence="4 5" key="1">
    <citation type="submission" date="2018-07" db="EMBL/GenBank/DDBJ databases">
        <title>Corallincola holothuriorum sp. nov., a new facultative anaerobe isolated from sea cucumber Apostichopus japonicus.</title>
        <authorList>
            <person name="Xia H."/>
        </authorList>
    </citation>
    <scope>NUCLEOTIDE SEQUENCE [LARGE SCALE GENOMIC DNA]</scope>
    <source>
        <strain evidence="4 5">C4</strain>
    </source>
</reference>
<dbReference type="InterPro" id="IPR005031">
    <property type="entry name" value="COQ10_START"/>
</dbReference>
<name>A0A368NGL2_9GAMM</name>